<gene>
    <name evidence="5" type="ORF">ACFSUE_04920</name>
</gene>
<evidence type="ECO:0000259" key="3">
    <source>
        <dbReference type="PROSITE" id="PS50111"/>
    </source>
</evidence>
<name>A0ABW5S3A8_9BACL</name>
<dbReference type="NCBIfam" id="TIGR00229">
    <property type="entry name" value="sensory_box"/>
    <property type="match status" value="1"/>
</dbReference>
<dbReference type="PROSITE" id="PS50113">
    <property type="entry name" value="PAC"/>
    <property type="match status" value="1"/>
</dbReference>
<sequence>MSQIQENFNLSLLSTAIDKNLALISFNTKHKVIYVNSNFAHTLNYKQDEMIGMDHSSLCFPSFTDSPEYMIFWKSLLDGKSYQDKIERKNKQGESVWLEATYMPIYDAAKQKVIGVLKVATDITQREKQIRKFTQELSEMAAELNAQSTDGNSKNHDLLNEIDRIETYSNANTEKLAVLQTQAKQIRGIVDVIKQISDQTNILAINAAIEGSHAGDTGRGFVVVAKELQKLSDQVKQSIKQVEEQASSIISSVDEMTQGTEMVQKNVHESRENVASAVQSFKDIANAANALDKHSNQYQQIL</sequence>
<evidence type="ECO:0000256" key="1">
    <source>
        <dbReference type="ARBA" id="ARBA00023224"/>
    </source>
</evidence>
<dbReference type="PANTHER" id="PTHR32089:SF112">
    <property type="entry name" value="LYSOZYME-LIKE PROTEIN-RELATED"/>
    <property type="match status" value="1"/>
</dbReference>
<dbReference type="Gene3D" id="1.10.287.950">
    <property type="entry name" value="Methyl-accepting chemotaxis protein"/>
    <property type="match status" value="1"/>
</dbReference>
<dbReference type="CDD" id="cd00130">
    <property type="entry name" value="PAS"/>
    <property type="match status" value="1"/>
</dbReference>
<evidence type="ECO:0000313" key="6">
    <source>
        <dbReference type="Proteomes" id="UP001597399"/>
    </source>
</evidence>
<evidence type="ECO:0000259" key="4">
    <source>
        <dbReference type="PROSITE" id="PS50113"/>
    </source>
</evidence>
<accession>A0ABW5S3A8</accession>
<protein>
    <submittedName>
        <fullName evidence="5">PAS domain-containing methyl-accepting chemotaxis protein</fullName>
    </submittedName>
</protein>
<dbReference type="Gene3D" id="3.30.450.20">
    <property type="entry name" value="PAS domain"/>
    <property type="match status" value="1"/>
</dbReference>
<dbReference type="SUPFAM" id="SSF55785">
    <property type="entry name" value="PYP-like sensor domain (PAS domain)"/>
    <property type="match status" value="1"/>
</dbReference>
<organism evidence="5 6">
    <name type="scientific">Sporolactobacillus shoreicorticis</name>
    <dbReference type="NCBI Taxonomy" id="1923877"/>
    <lineage>
        <taxon>Bacteria</taxon>
        <taxon>Bacillati</taxon>
        <taxon>Bacillota</taxon>
        <taxon>Bacilli</taxon>
        <taxon>Bacillales</taxon>
        <taxon>Sporolactobacillaceae</taxon>
        <taxon>Sporolactobacillus</taxon>
    </lineage>
</organism>
<comment type="caution">
    <text evidence="5">The sequence shown here is derived from an EMBL/GenBank/DDBJ whole genome shotgun (WGS) entry which is preliminary data.</text>
</comment>
<dbReference type="SMART" id="SM00086">
    <property type="entry name" value="PAC"/>
    <property type="match status" value="1"/>
</dbReference>
<feature type="domain" description="Methyl-accepting transducer" evidence="3">
    <location>
        <begin position="122"/>
        <end position="302"/>
    </location>
</feature>
<dbReference type="InterPro" id="IPR004089">
    <property type="entry name" value="MCPsignal_dom"/>
</dbReference>
<dbReference type="InterPro" id="IPR001610">
    <property type="entry name" value="PAC"/>
</dbReference>
<dbReference type="EMBL" id="JBHUMQ010000013">
    <property type="protein sequence ID" value="MFD2692975.1"/>
    <property type="molecule type" value="Genomic_DNA"/>
</dbReference>
<dbReference type="InterPro" id="IPR013656">
    <property type="entry name" value="PAS_4"/>
</dbReference>
<dbReference type="SUPFAM" id="SSF58104">
    <property type="entry name" value="Methyl-accepting chemotaxis protein (MCP) signaling domain"/>
    <property type="match status" value="1"/>
</dbReference>
<dbReference type="RefSeq" id="WP_253063196.1">
    <property type="nucleotide sequence ID" value="NZ_JAMXWM010000019.1"/>
</dbReference>
<feature type="domain" description="PAC" evidence="4">
    <location>
        <begin position="80"/>
        <end position="135"/>
    </location>
</feature>
<dbReference type="Proteomes" id="UP001597399">
    <property type="component" value="Unassembled WGS sequence"/>
</dbReference>
<evidence type="ECO:0000256" key="2">
    <source>
        <dbReference type="PROSITE-ProRule" id="PRU00284"/>
    </source>
</evidence>
<dbReference type="InterPro" id="IPR000700">
    <property type="entry name" value="PAS-assoc_C"/>
</dbReference>
<dbReference type="InterPro" id="IPR035965">
    <property type="entry name" value="PAS-like_dom_sf"/>
</dbReference>
<proteinExistence type="predicted"/>
<keyword evidence="6" id="KW-1185">Reference proteome</keyword>
<dbReference type="Pfam" id="PF00015">
    <property type="entry name" value="MCPsignal"/>
    <property type="match status" value="1"/>
</dbReference>
<keyword evidence="1 2" id="KW-0807">Transducer</keyword>
<dbReference type="Pfam" id="PF08448">
    <property type="entry name" value="PAS_4"/>
    <property type="match status" value="1"/>
</dbReference>
<dbReference type="SMART" id="SM00283">
    <property type="entry name" value="MA"/>
    <property type="match status" value="1"/>
</dbReference>
<evidence type="ECO:0000313" key="5">
    <source>
        <dbReference type="EMBL" id="MFD2692975.1"/>
    </source>
</evidence>
<dbReference type="InterPro" id="IPR000014">
    <property type="entry name" value="PAS"/>
</dbReference>
<dbReference type="PROSITE" id="PS50111">
    <property type="entry name" value="CHEMOTAXIS_TRANSDUC_2"/>
    <property type="match status" value="1"/>
</dbReference>
<reference evidence="6" key="1">
    <citation type="journal article" date="2019" name="Int. J. Syst. Evol. Microbiol.">
        <title>The Global Catalogue of Microorganisms (GCM) 10K type strain sequencing project: providing services to taxonomists for standard genome sequencing and annotation.</title>
        <authorList>
            <consortium name="The Broad Institute Genomics Platform"/>
            <consortium name="The Broad Institute Genome Sequencing Center for Infectious Disease"/>
            <person name="Wu L."/>
            <person name="Ma J."/>
        </authorList>
    </citation>
    <scope>NUCLEOTIDE SEQUENCE [LARGE SCALE GENOMIC DNA]</scope>
    <source>
        <strain evidence="6">TISTR 2466</strain>
    </source>
</reference>
<dbReference type="PANTHER" id="PTHR32089">
    <property type="entry name" value="METHYL-ACCEPTING CHEMOTAXIS PROTEIN MCPB"/>
    <property type="match status" value="1"/>
</dbReference>